<dbReference type="AlphaFoldDB" id="A0A0B0H7Z8"/>
<dbReference type="STRING" id="2340.JV46_16060"/>
<dbReference type="PANTHER" id="PTHR30023:SF0">
    <property type="entry name" value="PENICILLIN-SENSITIVE CARBOXYPEPTIDASE A"/>
    <property type="match status" value="1"/>
</dbReference>
<evidence type="ECO:0000256" key="3">
    <source>
        <dbReference type="SAM" id="SignalP"/>
    </source>
</evidence>
<name>A0A0B0H7Z8_SOVGS</name>
<dbReference type="PRINTS" id="PR00922">
    <property type="entry name" value="DADACBPTASE3"/>
</dbReference>
<dbReference type="EC" id="3.4.16.4" evidence="4"/>
<reference evidence="4 5" key="1">
    <citation type="journal article" date="2014" name="BMC Genomics">
        <title>The genome of the intracellular bacterium of the coastal bivalve, Solemya velum: a blueprint for thriving in and out of symbiosis.</title>
        <authorList>
            <person name="Dmytrenko O."/>
            <person name="Russell S.L."/>
            <person name="Loo W.T."/>
            <person name="Fontanez K.M."/>
            <person name="Liao L."/>
            <person name="Roeselers G."/>
            <person name="Sharma R."/>
            <person name="Stewart F.J."/>
            <person name="Newton I.L."/>
            <person name="Woyke T."/>
            <person name="Wu D."/>
            <person name="Lang J.M."/>
            <person name="Eisen J.A."/>
            <person name="Cavanaugh C.M."/>
        </authorList>
    </citation>
    <scope>NUCLEOTIDE SEQUENCE [LARGE SCALE GENOMIC DNA]</scope>
    <source>
        <strain evidence="4 5">WH</strain>
    </source>
</reference>
<dbReference type="MEROPS" id="S13.003"/>
<organism evidence="4 5">
    <name type="scientific">Solemya velum gill symbiont</name>
    <dbReference type="NCBI Taxonomy" id="2340"/>
    <lineage>
        <taxon>Bacteria</taxon>
        <taxon>Pseudomonadati</taxon>
        <taxon>Pseudomonadota</taxon>
        <taxon>Gammaproteobacteria</taxon>
        <taxon>sulfur-oxidizing symbionts</taxon>
    </lineage>
</organism>
<dbReference type="PATRIC" id="fig|2340.3.peg.802"/>
<evidence type="ECO:0000256" key="1">
    <source>
        <dbReference type="ARBA" id="ARBA00006096"/>
    </source>
</evidence>
<dbReference type="Gene3D" id="3.40.710.10">
    <property type="entry name" value="DD-peptidase/beta-lactamase superfamily"/>
    <property type="match status" value="2"/>
</dbReference>
<dbReference type="eggNOG" id="COG2027">
    <property type="taxonomic scope" value="Bacteria"/>
</dbReference>
<sequence>MLSLFSRLLLPFLLLLLCQPLQAAQKDPLVRLAAMPNASLLLEENGKTVASKLAGRQMIPASTLKLLTGLAALEHWGEEHRFETRFYLQDNILWVRGGGDPFLVSEELDLIVTALQEQGVHKLDGISTDATLFDSDLKIGGRSSSDNPYDAPISSLAANFNTVSYKKSANKIISAEPQTPMTALGKKIARRYAKKKSRGRVNLISEENGPRYFAELLAAKLRLAGVAVKNRLSAGQVPHGLKPIYTHKNSRTLSTVVAAMMEHSSNFIANSLFLLMAGDKGPLDMNKAQQRMQKWIRKRFKWKEFKVVEGAGLSRENHLSARQLLEVVKEFKPYRELLPNHKGKVLAKTGTLRGISCYAGFLKRDGSWQPFSLLINQPSDYYFRVRVAEALSTRHRLPTALCGKDC</sequence>
<evidence type="ECO:0000256" key="2">
    <source>
        <dbReference type="ARBA" id="ARBA00022801"/>
    </source>
</evidence>
<keyword evidence="4" id="KW-0121">Carboxypeptidase</keyword>
<dbReference type="PANTHER" id="PTHR30023">
    <property type="entry name" value="D-ALANYL-D-ALANINE CARBOXYPEPTIDASE"/>
    <property type="match status" value="1"/>
</dbReference>
<dbReference type="GO" id="GO:0009002">
    <property type="term" value="F:serine-type D-Ala-D-Ala carboxypeptidase activity"/>
    <property type="evidence" value="ECO:0007669"/>
    <property type="project" value="UniProtKB-EC"/>
</dbReference>
<proteinExistence type="inferred from homology"/>
<accession>A0A0B0H7Z8</accession>
<dbReference type="Pfam" id="PF02113">
    <property type="entry name" value="Peptidase_S13"/>
    <property type="match status" value="2"/>
</dbReference>
<gene>
    <name evidence="4" type="primary">dacB</name>
    <name evidence="4" type="ORF">JV46_16060</name>
</gene>
<evidence type="ECO:0000313" key="5">
    <source>
        <dbReference type="Proteomes" id="UP000030856"/>
    </source>
</evidence>
<keyword evidence="3" id="KW-0732">Signal</keyword>
<evidence type="ECO:0000313" key="4">
    <source>
        <dbReference type="EMBL" id="KHF26293.1"/>
    </source>
</evidence>
<dbReference type="Proteomes" id="UP000030856">
    <property type="component" value="Unassembled WGS sequence"/>
</dbReference>
<dbReference type="EMBL" id="JRAA01000001">
    <property type="protein sequence ID" value="KHF26293.1"/>
    <property type="molecule type" value="Genomic_DNA"/>
</dbReference>
<keyword evidence="2 4" id="KW-0378">Hydrolase</keyword>
<feature type="chain" id="PRO_5002056800" evidence="3">
    <location>
        <begin position="24"/>
        <end position="406"/>
    </location>
</feature>
<protein>
    <submittedName>
        <fullName evidence="4">D-alanyl-D-alanine carboxypeptidase</fullName>
        <ecNumber evidence="4">3.4.16.4</ecNumber>
    </submittedName>
</protein>
<keyword evidence="4" id="KW-0645">Protease</keyword>
<dbReference type="OrthoDB" id="9802627at2"/>
<dbReference type="InterPro" id="IPR012338">
    <property type="entry name" value="Beta-lactam/transpept-like"/>
</dbReference>
<dbReference type="GeneID" id="86992567"/>
<dbReference type="RefSeq" id="WP_052132024.1">
    <property type="nucleotide sequence ID" value="NZ_JRAA01000001.1"/>
</dbReference>
<dbReference type="SUPFAM" id="SSF56601">
    <property type="entry name" value="beta-lactamase/transpeptidase-like"/>
    <property type="match status" value="1"/>
</dbReference>
<dbReference type="InterPro" id="IPR000667">
    <property type="entry name" value="Peptidase_S13"/>
</dbReference>
<keyword evidence="5" id="KW-1185">Reference proteome</keyword>
<dbReference type="GO" id="GO:0006508">
    <property type="term" value="P:proteolysis"/>
    <property type="evidence" value="ECO:0007669"/>
    <property type="project" value="InterPro"/>
</dbReference>
<dbReference type="GO" id="GO:0000270">
    <property type="term" value="P:peptidoglycan metabolic process"/>
    <property type="evidence" value="ECO:0007669"/>
    <property type="project" value="TreeGrafter"/>
</dbReference>
<comment type="similarity">
    <text evidence="1">Belongs to the peptidase S13 family.</text>
</comment>
<feature type="signal peptide" evidence="3">
    <location>
        <begin position="1"/>
        <end position="23"/>
    </location>
</feature>
<comment type="caution">
    <text evidence="4">The sequence shown here is derived from an EMBL/GenBank/DDBJ whole genome shotgun (WGS) entry which is preliminary data.</text>
</comment>